<evidence type="ECO:0000313" key="3">
    <source>
        <dbReference type="Proteomes" id="UP000463951"/>
    </source>
</evidence>
<gene>
    <name evidence="2" type="ORF">SSPO_079620</name>
</gene>
<dbReference type="AlphaFoldDB" id="A0A499UTJ4"/>
<dbReference type="EMBL" id="AP019620">
    <property type="protein sequence ID" value="BBJ45244.1"/>
    <property type="molecule type" value="Genomic_DNA"/>
</dbReference>
<name>A0A499UTJ4_9ACTN</name>
<dbReference type="Proteomes" id="UP000463951">
    <property type="component" value="Chromosome"/>
</dbReference>
<sequence length="224" mass="23537">MLCPRRNHACSADANATAATAAHSTAQAKNRRAAALVRMSEPIAKANPMNRPSVAVRVWVNASRTSDGTMTTAAPALSVRRPSTSSTVSPMITAAYCPICGGVSGHNAPTSRPPYSSGMAAPGETTSPAATDPSTAKYIRMWCRTKVRLPSHQRLSSHSVPTKRASRAQRNSAPNPDSRSALEITLGTSSRVSRNKQALARMRSRRLTASASANAATSAPMVTI</sequence>
<evidence type="ECO:0000256" key="1">
    <source>
        <dbReference type="SAM" id="MobiDB-lite"/>
    </source>
</evidence>
<proteinExistence type="predicted"/>
<feature type="region of interest" description="Disordered" evidence="1">
    <location>
        <begin position="109"/>
        <end position="132"/>
    </location>
</feature>
<evidence type="ECO:0000313" key="2">
    <source>
        <dbReference type="EMBL" id="BBJ45244.1"/>
    </source>
</evidence>
<organism evidence="2 3">
    <name type="scientific">Streptomyces antimycoticus</name>
    <dbReference type="NCBI Taxonomy" id="68175"/>
    <lineage>
        <taxon>Bacteria</taxon>
        <taxon>Bacillati</taxon>
        <taxon>Actinomycetota</taxon>
        <taxon>Actinomycetes</taxon>
        <taxon>Kitasatosporales</taxon>
        <taxon>Streptomycetaceae</taxon>
        <taxon>Streptomyces</taxon>
        <taxon>Streptomyces violaceusniger group</taxon>
    </lineage>
</organism>
<accession>A0A499UTJ4</accession>
<feature type="compositionally biased region" description="Low complexity" evidence="1">
    <location>
        <begin position="207"/>
        <end position="224"/>
    </location>
</feature>
<reference evidence="2 3" key="1">
    <citation type="journal article" date="2020" name="Int. J. Syst. Evol. Microbiol.">
        <title>Reclassification of Streptomyces castelarensis and Streptomyces sporoclivatus as later heterotypic synonyms of Streptomyces antimycoticus.</title>
        <authorList>
            <person name="Komaki H."/>
            <person name="Tamura T."/>
        </authorList>
    </citation>
    <scope>NUCLEOTIDE SEQUENCE [LARGE SCALE GENOMIC DNA]</scope>
    <source>
        <strain evidence="2 3">NBRC 100767</strain>
    </source>
</reference>
<feature type="region of interest" description="Disordered" evidence="1">
    <location>
        <begin position="204"/>
        <end position="224"/>
    </location>
</feature>
<feature type="region of interest" description="Disordered" evidence="1">
    <location>
        <begin position="150"/>
        <end position="182"/>
    </location>
</feature>
<feature type="compositionally biased region" description="Polar residues" evidence="1">
    <location>
        <begin position="168"/>
        <end position="178"/>
    </location>
</feature>
<protein>
    <submittedName>
        <fullName evidence="2">Uncharacterized protein</fullName>
    </submittedName>
</protein>